<evidence type="ECO:0000256" key="13">
    <source>
        <dbReference type="ARBA" id="ARBA00033470"/>
    </source>
</evidence>
<feature type="domain" description="Pyruvate phosphate dikinase AMP/ATP-binding" evidence="17">
    <location>
        <begin position="18"/>
        <end position="331"/>
    </location>
</feature>
<dbReference type="Pfam" id="PF00391">
    <property type="entry name" value="PEP-utilizers"/>
    <property type="match status" value="1"/>
</dbReference>
<comment type="function">
    <text evidence="2 15">Catalyzes the phosphorylation of pyruvate to phosphoenolpyruvate.</text>
</comment>
<dbReference type="InterPro" id="IPR002192">
    <property type="entry name" value="PPDK_AMP/ATP-bd"/>
</dbReference>
<dbReference type="EMBL" id="CAGS01000316">
    <property type="protein sequence ID" value="CCF84722.1"/>
    <property type="molecule type" value="Genomic_DNA"/>
</dbReference>
<evidence type="ECO:0000259" key="18">
    <source>
        <dbReference type="Pfam" id="PF02896"/>
    </source>
</evidence>
<dbReference type="OrthoDB" id="9765468at2"/>
<dbReference type="InterPro" id="IPR040442">
    <property type="entry name" value="Pyrv_kinase-like_dom_sf"/>
</dbReference>
<evidence type="ECO:0000256" key="12">
    <source>
        <dbReference type="ARBA" id="ARBA00022842"/>
    </source>
</evidence>
<comment type="catalytic activity">
    <reaction evidence="14 15">
        <text>pyruvate + ATP + H2O = phosphoenolpyruvate + AMP + phosphate + 2 H(+)</text>
        <dbReference type="Rhea" id="RHEA:11364"/>
        <dbReference type="ChEBI" id="CHEBI:15361"/>
        <dbReference type="ChEBI" id="CHEBI:15377"/>
        <dbReference type="ChEBI" id="CHEBI:15378"/>
        <dbReference type="ChEBI" id="CHEBI:30616"/>
        <dbReference type="ChEBI" id="CHEBI:43474"/>
        <dbReference type="ChEBI" id="CHEBI:58702"/>
        <dbReference type="ChEBI" id="CHEBI:456215"/>
        <dbReference type="EC" id="2.7.9.2"/>
    </reaction>
</comment>
<dbReference type="InterPro" id="IPR008279">
    <property type="entry name" value="PEP-util_enz_mobile_dom"/>
</dbReference>
<feature type="domain" description="PEP-utilising enzyme mobile" evidence="16">
    <location>
        <begin position="366"/>
        <end position="436"/>
    </location>
</feature>
<dbReference type="InterPro" id="IPR006319">
    <property type="entry name" value="PEP_synth"/>
</dbReference>
<keyword evidence="7 15" id="KW-0808">Transferase</keyword>
<feature type="domain" description="PEP-utilising enzyme C-terminal" evidence="18">
    <location>
        <begin position="467"/>
        <end position="756"/>
    </location>
</feature>
<evidence type="ECO:0000313" key="19">
    <source>
        <dbReference type="EMBL" id="CCF84722.1"/>
    </source>
</evidence>
<evidence type="ECO:0000256" key="3">
    <source>
        <dbReference type="ARBA" id="ARBA00004742"/>
    </source>
</evidence>
<dbReference type="GO" id="GO:0008986">
    <property type="term" value="F:pyruvate, water dikinase activity"/>
    <property type="evidence" value="ECO:0007669"/>
    <property type="project" value="UniProtKB-EC"/>
</dbReference>
<reference evidence="19 20" key="1">
    <citation type="journal article" date="2012" name="ISME J.">
        <title>Nitrification expanded: discovery, physiology and genomics of a nitrite-oxidizing bacterium from the phylum Chloroflexi.</title>
        <authorList>
            <person name="Sorokin D.Y."/>
            <person name="Lucker S."/>
            <person name="Vejmelkova D."/>
            <person name="Kostrikina N.A."/>
            <person name="Kleerebezem R."/>
            <person name="Rijpstra W.I."/>
            <person name="Damste J.S."/>
            <person name="Le Paslier D."/>
            <person name="Muyzer G."/>
            <person name="Wagner M."/>
            <person name="van Loosdrecht M.C."/>
            <person name="Daims H."/>
        </authorList>
    </citation>
    <scope>NUCLEOTIDE SEQUENCE [LARGE SCALE GENOMIC DNA]</scope>
    <source>
        <strain evidence="20">none</strain>
    </source>
</reference>
<evidence type="ECO:0000313" key="20">
    <source>
        <dbReference type="Proteomes" id="UP000004221"/>
    </source>
</evidence>
<dbReference type="InterPro" id="IPR015813">
    <property type="entry name" value="Pyrv/PenolPyrv_kinase-like_dom"/>
</dbReference>
<dbReference type="InterPro" id="IPR000121">
    <property type="entry name" value="PEP_util_C"/>
</dbReference>
<evidence type="ECO:0000256" key="5">
    <source>
        <dbReference type="ARBA" id="ARBA00011996"/>
    </source>
</evidence>
<dbReference type="Pfam" id="PF02896">
    <property type="entry name" value="PEP-utilizers_C"/>
    <property type="match status" value="1"/>
</dbReference>
<evidence type="ECO:0000256" key="15">
    <source>
        <dbReference type="PIRNR" id="PIRNR000854"/>
    </source>
</evidence>
<dbReference type="InterPro" id="IPR013815">
    <property type="entry name" value="ATP_grasp_subdomain_1"/>
</dbReference>
<dbReference type="InterPro" id="IPR036637">
    <property type="entry name" value="Phosphohistidine_dom_sf"/>
</dbReference>
<dbReference type="Gene3D" id="3.30.1490.20">
    <property type="entry name" value="ATP-grasp fold, A domain"/>
    <property type="match status" value="1"/>
</dbReference>
<dbReference type="EC" id="2.7.9.2" evidence="5 15"/>
<dbReference type="Proteomes" id="UP000004221">
    <property type="component" value="Unassembled WGS sequence"/>
</dbReference>
<dbReference type="PROSITE" id="PS00370">
    <property type="entry name" value="PEP_ENZYMES_PHOS_SITE"/>
    <property type="match status" value="1"/>
</dbReference>
<dbReference type="SUPFAM" id="SSF52009">
    <property type="entry name" value="Phosphohistidine domain"/>
    <property type="match status" value="1"/>
</dbReference>
<evidence type="ECO:0000256" key="2">
    <source>
        <dbReference type="ARBA" id="ARBA00002988"/>
    </source>
</evidence>
<proteinExistence type="inferred from homology"/>
<protein>
    <recommendedName>
        <fullName evidence="6 15">Phosphoenolpyruvate synthase</fullName>
        <shortName evidence="15">PEP synthase</shortName>
        <ecNumber evidence="5 15">2.7.9.2</ecNumber>
    </recommendedName>
    <alternativeName>
        <fullName evidence="13 15">Pyruvate, water dikinase</fullName>
    </alternativeName>
</protein>
<dbReference type="SUPFAM" id="SSF51621">
    <property type="entry name" value="Phosphoenolpyruvate/pyruvate domain"/>
    <property type="match status" value="1"/>
</dbReference>
<evidence type="ECO:0000256" key="4">
    <source>
        <dbReference type="ARBA" id="ARBA00007837"/>
    </source>
</evidence>
<evidence type="ECO:0000256" key="8">
    <source>
        <dbReference type="ARBA" id="ARBA00022723"/>
    </source>
</evidence>
<dbReference type="PIRSF" id="PIRSF000854">
    <property type="entry name" value="PEP_synthase"/>
    <property type="match status" value="1"/>
</dbReference>
<dbReference type="Gene3D" id="3.30.470.20">
    <property type="entry name" value="ATP-grasp fold, B domain"/>
    <property type="match status" value="1"/>
</dbReference>
<comment type="similarity">
    <text evidence="4 15">Belongs to the PEP-utilizing enzyme family.</text>
</comment>
<keyword evidence="19" id="KW-0670">Pyruvate</keyword>
<name>I4EJ60_9BACT</name>
<evidence type="ECO:0000259" key="17">
    <source>
        <dbReference type="Pfam" id="PF01326"/>
    </source>
</evidence>
<evidence type="ECO:0000256" key="1">
    <source>
        <dbReference type="ARBA" id="ARBA00001946"/>
    </source>
</evidence>
<dbReference type="Pfam" id="PF01326">
    <property type="entry name" value="PPDK_N"/>
    <property type="match status" value="1"/>
</dbReference>
<evidence type="ECO:0000256" key="7">
    <source>
        <dbReference type="ARBA" id="ARBA00022679"/>
    </source>
</evidence>
<dbReference type="NCBIfam" id="TIGR01418">
    <property type="entry name" value="PEP_synth"/>
    <property type="match status" value="1"/>
</dbReference>
<dbReference type="UniPathway" id="UPA00138"/>
<dbReference type="Gene3D" id="3.20.20.60">
    <property type="entry name" value="Phosphoenolpyruvate-binding domains"/>
    <property type="match status" value="1"/>
</dbReference>
<evidence type="ECO:0000256" key="10">
    <source>
        <dbReference type="ARBA" id="ARBA00022777"/>
    </source>
</evidence>
<dbReference type="GO" id="GO:0005524">
    <property type="term" value="F:ATP binding"/>
    <property type="evidence" value="ECO:0007669"/>
    <property type="project" value="UniProtKB-KW"/>
</dbReference>
<dbReference type="InterPro" id="IPR018274">
    <property type="entry name" value="PEP_util_AS"/>
</dbReference>
<dbReference type="NCBIfam" id="NF005057">
    <property type="entry name" value="PRK06464.1"/>
    <property type="match status" value="1"/>
</dbReference>
<sequence length="772" mass="84393">MGKYVCWFDELTKDAVAVAGGKGANLGELVHANLPVPPGFVVTAAAYRAFVDQAGLRDDLSRHIDTLNVDDHQALEATAKRLQSDIRSATMPAAVREELTAAYRELSRREGNTAALVAVRSSATMEDTKQASFAGMNRSFLNVRGEEDLARKVREVWASLYSPRAIFYRKRLQLPDEPEIAVVVQTMVNAEKSGVAFSIDPATGNEQTIIIEAAYGLGELVVGGQVEPDHYAVSKTDLHLQTTRVGNKPFMLTRDADGRTARRDLPPEQATARVLTDEEVRAVAELVRRDEAHYGSPQDVEWAIEGGNVFLVQSRPVTASGRAELAPKAEARSTLKELIRGLGASPGRATGRVKIARSPGDAADVQAGDILVAPMTSPDWVPFMRRAAAIITDSGGMTSHAAIVSRELGVPSIVGARQATSVLQNGMLVTVDATRGVVIEGVPEVPAGEGHPVASPVTAGIGGQFAAPITATKLMVNLGEPERATEIAARPVDGVGLLRAEFMIMSALQGVHPRRMIAEGKGEAFVDRMVEHLRAFGQAFYPRPVIYRSTDFRTNEFRGLTGGEEYEPHEENPMIGVRGAYRYVRDPELFQHELRALKRTRQEFPNLHLMIPFVRTGREFRFCKQLVDESGLTQERDFQLWVMAEVPSIVYWLDEYARLGITGVSIGSNDLTQLVLGVDRDNELLGPLFDERDRAVMETIRAIISGCRRLGLRSSLCGQAPSVYPDYAEALVRYGIDSISVNPDVIDQTRYQIAAAEQRILLEAYRAGDGAR</sequence>
<dbReference type="GO" id="GO:0046872">
    <property type="term" value="F:metal ion binding"/>
    <property type="evidence" value="ECO:0007669"/>
    <property type="project" value="UniProtKB-KW"/>
</dbReference>
<dbReference type="SUPFAM" id="SSF56059">
    <property type="entry name" value="Glutathione synthetase ATP-binding domain-like"/>
    <property type="match status" value="1"/>
</dbReference>
<accession>I4EJ60</accession>
<gene>
    <name evidence="19" type="primary">ppsA</name>
    <name evidence="19" type="ORF">NITHO_3830011</name>
</gene>
<evidence type="ECO:0000256" key="6">
    <source>
        <dbReference type="ARBA" id="ARBA00021623"/>
    </source>
</evidence>
<evidence type="ECO:0000256" key="9">
    <source>
        <dbReference type="ARBA" id="ARBA00022741"/>
    </source>
</evidence>
<dbReference type="GO" id="GO:0006094">
    <property type="term" value="P:gluconeogenesis"/>
    <property type="evidence" value="ECO:0007669"/>
    <property type="project" value="UniProtKB-UniPathway"/>
</dbReference>
<comment type="caution">
    <text evidence="19">The sequence shown here is derived from an EMBL/GenBank/DDBJ whole genome shotgun (WGS) entry which is preliminary data.</text>
</comment>
<keyword evidence="8 15" id="KW-0479">Metal-binding</keyword>
<dbReference type="Gene3D" id="3.50.30.10">
    <property type="entry name" value="Phosphohistidine domain"/>
    <property type="match status" value="1"/>
</dbReference>
<dbReference type="RefSeq" id="WP_008479097.1">
    <property type="nucleotide sequence ID" value="NZ_CAGS01000316.1"/>
</dbReference>
<keyword evidence="20" id="KW-1185">Reference proteome</keyword>
<keyword evidence="11 15" id="KW-0067">ATP-binding</keyword>
<dbReference type="PANTHER" id="PTHR43030:SF1">
    <property type="entry name" value="PHOSPHOENOLPYRUVATE SYNTHASE"/>
    <property type="match status" value="1"/>
</dbReference>
<keyword evidence="9 15" id="KW-0547">Nucleotide-binding</keyword>
<dbReference type="PANTHER" id="PTHR43030">
    <property type="entry name" value="PHOSPHOENOLPYRUVATE SYNTHASE"/>
    <property type="match status" value="1"/>
</dbReference>
<keyword evidence="12 15" id="KW-0460">Magnesium</keyword>
<evidence type="ECO:0000259" key="16">
    <source>
        <dbReference type="Pfam" id="PF00391"/>
    </source>
</evidence>
<comment type="cofactor">
    <cofactor evidence="1 15">
        <name>Mg(2+)</name>
        <dbReference type="ChEBI" id="CHEBI:18420"/>
    </cofactor>
</comment>
<keyword evidence="10 15" id="KW-0418">Kinase</keyword>
<comment type="pathway">
    <text evidence="3 15">Carbohydrate biosynthesis; gluconeogenesis.</text>
</comment>
<evidence type="ECO:0000256" key="14">
    <source>
        <dbReference type="ARBA" id="ARBA00047700"/>
    </source>
</evidence>
<dbReference type="AlphaFoldDB" id="I4EJ60"/>
<evidence type="ECO:0000256" key="11">
    <source>
        <dbReference type="ARBA" id="ARBA00022840"/>
    </source>
</evidence>
<organism evidence="19 20">
    <name type="scientific">Nitrolancea hollandica Lb</name>
    <dbReference type="NCBI Taxonomy" id="1129897"/>
    <lineage>
        <taxon>Bacteria</taxon>
        <taxon>Pseudomonadati</taxon>
        <taxon>Thermomicrobiota</taxon>
        <taxon>Thermomicrobia</taxon>
        <taxon>Sphaerobacterales</taxon>
        <taxon>Sphaerobacterineae</taxon>
        <taxon>Sphaerobacteraceae</taxon>
        <taxon>Nitrolancea</taxon>
    </lineage>
</organism>